<gene>
    <name evidence="1" type="ORF">DFH05DRAFT_1447036</name>
</gene>
<accession>A0A9W8P0P9</accession>
<protein>
    <submittedName>
        <fullName evidence="1">Uncharacterized protein</fullName>
    </submittedName>
</protein>
<proteinExistence type="predicted"/>
<name>A0A9W8P0P9_9AGAR</name>
<dbReference type="AlphaFoldDB" id="A0A9W8P0P9"/>
<evidence type="ECO:0000313" key="2">
    <source>
        <dbReference type="Proteomes" id="UP001142393"/>
    </source>
</evidence>
<dbReference type="EMBL" id="JANVFU010000007">
    <property type="protein sequence ID" value="KAJ3744331.1"/>
    <property type="molecule type" value="Genomic_DNA"/>
</dbReference>
<sequence>MSPPTLDSKAFYNWMAGVVDFGCDYRRNQRPTHPGVMSQVGVTLGARHIPASQRQLGYGVSYYRKLSDEVKATHDEDAVAASGIFWSMAISTMPTEVTAPMIKNLSECGIPHMATRYVAPGKGFHLQLGERHMVFPDVSHAPPELYLTRGYSAYVYPCCMTFIWSDFL</sequence>
<evidence type="ECO:0000313" key="1">
    <source>
        <dbReference type="EMBL" id="KAJ3744331.1"/>
    </source>
</evidence>
<keyword evidence="2" id="KW-1185">Reference proteome</keyword>
<dbReference type="Proteomes" id="UP001142393">
    <property type="component" value="Unassembled WGS sequence"/>
</dbReference>
<reference evidence="1 2" key="1">
    <citation type="journal article" date="2023" name="Proc. Natl. Acad. Sci. U.S.A.">
        <title>A global phylogenomic analysis of the shiitake genus Lentinula.</title>
        <authorList>
            <person name="Sierra-Patev S."/>
            <person name="Min B."/>
            <person name="Naranjo-Ortiz M."/>
            <person name="Looney B."/>
            <person name="Konkel Z."/>
            <person name="Slot J.C."/>
            <person name="Sakamoto Y."/>
            <person name="Steenwyk J.L."/>
            <person name="Rokas A."/>
            <person name="Carro J."/>
            <person name="Camarero S."/>
            <person name="Ferreira P."/>
            <person name="Molpeceres G."/>
            <person name="Ruiz-Duenas F.J."/>
            <person name="Serrano A."/>
            <person name="Henrissat B."/>
            <person name="Drula E."/>
            <person name="Hughes K.W."/>
            <person name="Mata J.L."/>
            <person name="Ishikawa N.K."/>
            <person name="Vargas-Isla R."/>
            <person name="Ushijima S."/>
            <person name="Smith C.A."/>
            <person name="Donoghue J."/>
            <person name="Ahrendt S."/>
            <person name="Andreopoulos W."/>
            <person name="He G."/>
            <person name="LaButti K."/>
            <person name="Lipzen A."/>
            <person name="Ng V."/>
            <person name="Riley R."/>
            <person name="Sandor L."/>
            <person name="Barry K."/>
            <person name="Martinez A.T."/>
            <person name="Xiao Y."/>
            <person name="Gibbons J.G."/>
            <person name="Terashima K."/>
            <person name="Grigoriev I.V."/>
            <person name="Hibbett D."/>
        </authorList>
    </citation>
    <scope>NUCLEOTIDE SEQUENCE [LARGE SCALE GENOMIC DNA]</scope>
    <source>
        <strain evidence="1 2">TFB7810</strain>
    </source>
</reference>
<comment type="caution">
    <text evidence="1">The sequence shown here is derived from an EMBL/GenBank/DDBJ whole genome shotgun (WGS) entry which is preliminary data.</text>
</comment>
<organism evidence="1 2">
    <name type="scientific">Lentinula detonsa</name>
    <dbReference type="NCBI Taxonomy" id="2804962"/>
    <lineage>
        <taxon>Eukaryota</taxon>
        <taxon>Fungi</taxon>
        <taxon>Dikarya</taxon>
        <taxon>Basidiomycota</taxon>
        <taxon>Agaricomycotina</taxon>
        <taxon>Agaricomycetes</taxon>
        <taxon>Agaricomycetidae</taxon>
        <taxon>Agaricales</taxon>
        <taxon>Marasmiineae</taxon>
        <taxon>Omphalotaceae</taxon>
        <taxon>Lentinula</taxon>
    </lineage>
</organism>